<dbReference type="Pfam" id="PF13365">
    <property type="entry name" value="Trypsin_2"/>
    <property type="match status" value="1"/>
</dbReference>
<feature type="chain" id="PRO_5038505720" evidence="4">
    <location>
        <begin position="30"/>
        <end position="357"/>
    </location>
</feature>
<feature type="region of interest" description="Disordered" evidence="3">
    <location>
        <begin position="28"/>
        <end position="51"/>
    </location>
</feature>
<protein>
    <submittedName>
        <fullName evidence="6">Putative secreted serine protease</fullName>
    </submittedName>
</protein>
<dbReference type="SMART" id="SM00228">
    <property type="entry name" value="PDZ"/>
    <property type="match status" value="1"/>
</dbReference>
<dbReference type="OrthoDB" id="9758917at2"/>
<keyword evidence="4" id="KW-0732">Signal</keyword>
<dbReference type="Gene3D" id="2.30.42.10">
    <property type="match status" value="1"/>
</dbReference>
<dbReference type="PANTHER" id="PTHR43343">
    <property type="entry name" value="PEPTIDASE S12"/>
    <property type="match status" value="1"/>
</dbReference>
<accession>G8WTM3</accession>
<keyword evidence="7" id="KW-1185">Reference proteome</keyword>
<keyword evidence="1 6" id="KW-0645">Protease</keyword>
<dbReference type="EMBL" id="CP003219">
    <property type="protein sequence ID" value="AEW93666.1"/>
    <property type="molecule type" value="Genomic_DNA"/>
</dbReference>
<dbReference type="SUPFAM" id="SSF50156">
    <property type="entry name" value="PDZ domain-like"/>
    <property type="match status" value="1"/>
</dbReference>
<dbReference type="KEGG" id="sct:SCAT_1296"/>
<dbReference type="STRING" id="1003195.SCATT_12950"/>
<dbReference type="InterPro" id="IPR036034">
    <property type="entry name" value="PDZ_sf"/>
</dbReference>
<sequence>MSGSRIVRAVPAALLCAALLAGCSGSRGGAPAPSASPGTAAPSRGAGPTVSDRLQDEYQKVVRDVLPSVVQITAGQSLGSGIVYDTSGDIVTNAHVVGDSTAFKVTLATGGGSADATLVGSYPADDLAVIRLRRPPGGLKPAVFGDSAKVEVGQITLAMGNPLGLSSSVTQGIVSAVGRTVSEGGNGGGNGATIANMVQTSAAINPGNSGGALVNLSSQVIGIPTLAATDPELGNSAAPGIGFAIPASTVTDIAGQLVKNGKVTNSGRAALGVTVRTVLGDNFQPAGVAIVSVKNGGAADKAGLRPDDVITKLDATPVTTAASLTEVLAAHRPGDHVTVTYTRDGSRRTAGVTLGQL</sequence>
<evidence type="ECO:0000313" key="6">
    <source>
        <dbReference type="EMBL" id="AEW93666.1"/>
    </source>
</evidence>
<dbReference type="Pfam" id="PF13180">
    <property type="entry name" value="PDZ_2"/>
    <property type="match status" value="1"/>
</dbReference>
<dbReference type="eggNOG" id="COG0265">
    <property type="taxonomic scope" value="Bacteria"/>
</dbReference>
<evidence type="ECO:0000256" key="2">
    <source>
        <dbReference type="ARBA" id="ARBA00022801"/>
    </source>
</evidence>
<dbReference type="HOGENOM" id="CLU_020120_2_2_11"/>
<evidence type="ECO:0000256" key="1">
    <source>
        <dbReference type="ARBA" id="ARBA00022670"/>
    </source>
</evidence>
<feature type="compositionally biased region" description="Low complexity" evidence="3">
    <location>
        <begin position="28"/>
        <end position="49"/>
    </location>
</feature>
<organism evidence="6 7">
    <name type="scientific">Streptantibioticus cattleyicolor (strain ATCC 35852 / DSM 46488 / JCM 4925 / NBRC 14057 / NRRL 8057)</name>
    <name type="common">Streptomyces cattleya</name>
    <dbReference type="NCBI Taxonomy" id="1003195"/>
    <lineage>
        <taxon>Bacteria</taxon>
        <taxon>Bacillati</taxon>
        <taxon>Actinomycetota</taxon>
        <taxon>Actinomycetes</taxon>
        <taxon>Kitasatosporales</taxon>
        <taxon>Streptomycetaceae</taxon>
        <taxon>Streptantibioticus</taxon>
    </lineage>
</organism>
<dbReference type="PANTHER" id="PTHR43343:SF3">
    <property type="entry name" value="PROTEASE DO-LIKE 8, CHLOROPLASTIC"/>
    <property type="match status" value="1"/>
</dbReference>
<dbReference type="KEGG" id="scy:SCATT_12950"/>
<keyword evidence="2" id="KW-0378">Hydrolase</keyword>
<dbReference type="InterPro" id="IPR001478">
    <property type="entry name" value="PDZ"/>
</dbReference>
<dbReference type="Gene3D" id="2.40.10.120">
    <property type="match status" value="1"/>
</dbReference>
<accession>F8K0Z4</accession>
<dbReference type="InterPro" id="IPR001940">
    <property type="entry name" value="Peptidase_S1C"/>
</dbReference>
<feature type="signal peptide" evidence="4">
    <location>
        <begin position="1"/>
        <end position="29"/>
    </location>
</feature>
<dbReference type="SUPFAM" id="SSF50494">
    <property type="entry name" value="Trypsin-like serine proteases"/>
    <property type="match status" value="1"/>
</dbReference>
<dbReference type="InterPro" id="IPR009003">
    <property type="entry name" value="Peptidase_S1_PA"/>
</dbReference>
<evidence type="ECO:0000313" key="7">
    <source>
        <dbReference type="Proteomes" id="UP000007842"/>
    </source>
</evidence>
<evidence type="ECO:0000256" key="4">
    <source>
        <dbReference type="SAM" id="SignalP"/>
    </source>
</evidence>
<dbReference type="PRINTS" id="PR00834">
    <property type="entry name" value="PROTEASES2C"/>
</dbReference>
<feature type="domain" description="PDZ" evidence="5">
    <location>
        <begin position="257"/>
        <end position="345"/>
    </location>
</feature>
<reference evidence="7" key="1">
    <citation type="submission" date="2011-12" db="EMBL/GenBank/DDBJ databases">
        <title>Complete genome sequence of Streptomyces cattleya strain DSM 46488.</title>
        <authorList>
            <person name="Ou H.-Y."/>
            <person name="Li P."/>
            <person name="Zhao C."/>
            <person name="O'Hagan D."/>
            <person name="Deng Z."/>
        </authorList>
    </citation>
    <scope>NUCLEOTIDE SEQUENCE [LARGE SCALE GENOMIC DNA]</scope>
    <source>
        <strain evidence="7">ATCC 35852 / DSM 46488 / JCM 4925 / NBRC 14057 / NRRL 8057</strain>
    </source>
</reference>
<dbReference type="GO" id="GO:0006508">
    <property type="term" value="P:proteolysis"/>
    <property type="evidence" value="ECO:0007669"/>
    <property type="project" value="UniProtKB-KW"/>
</dbReference>
<dbReference type="PROSITE" id="PS51257">
    <property type="entry name" value="PROKAR_LIPOPROTEIN"/>
    <property type="match status" value="1"/>
</dbReference>
<dbReference type="PROSITE" id="PS50106">
    <property type="entry name" value="PDZ"/>
    <property type="match status" value="1"/>
</dbReference>
<evidence type="ECO:0000259" key="5">
    <source>
        <dbReference type="PROSITE" id="PS50106"/>
    </source>
</evidence>
<name>F8K0Z4_STREN</name>
<dbReference type="Proteomes" id="UP000007842">
    <property type="component" value="Chromosome"/>
</dbReference>
<dbReference type="AlphaFoldDB" id="F8K0Z4"/>
<proteinExistence type="predicted"/>
<dbReference type="PATRIC" id="fig|1003195.11.peg.2880"/>
<dbReference type="InterPro" id="IPR051201">
    <property type="entry name" value="Chloro_Bact_Ser_Proteases"/>
</dbReference>
<dbReference type="RefSeq" id="WP_014142054.1">
    <property type="nucleotide sequence ID" value="NC_016111.1"/>
</dbReference>
<evidence type="ECO:0000256" key="3">
    <source>
        <dbReference type="SAM" id="MobiDB-lite"/>
    </source>
</evidence>
<gene>
    <name evidence="6" type="ordered locus">SCATT_12950</name>
</gene>
<dbReference type="GO" id="GO:0004252">
    <property type="term" value="F:serine-type endopeptidase activity"/>
    <property type="evidence" value="ECO:0007669"/>
    <property type="project" value="InterPro"/>
</dbReference>